<evidence type="ECO:0000313" key="2">
    <source>
        <dbReference type="Proteomes" id="UP000594380"/>
    </source>
</evidence>
<sequence length="113" mass="12419">MTAHDQEALVVGQRQLNVRAEIHNMRVAALWQVLMPIAGEIRHVKISTGQARDHADFTVSFGAIPLATLHTIAARLNEMTWVTGTTVTPGRLPVQTTFPAYHSAPRPVCRDAN</sequence>
<dbReference type="RefSeq" id="WP_176108765.1">
    <property type="nucleotide sequence ID" value="NZ_JAALDK010000001.1"/>
</dbReference>
<proteinExistence type="predicted"/>
<dbReference type="Proteomes" id="UP000594380">
    <property type="component" value="Unassembled WGS sequence"/>
</dbReference>
<dbReference type="AlphaFoldDB" id="A0A7Y6K0Y0"/>
<accession>A0A7Y6K0Y0</accession>
<dbReference type="GeneID" id="301103101"/>
<reference evidence="1 2" key="1">
    <citation type="submission" date="2020-02" db="EMBL/GenBank/DDBJ databases">
        <title>Paraburkholderia simonii sp. nov. and Paraburkholderia youngii sp. nov. Brazilian and Mexican Mimosa-associated rhizobia.</title>
        <authorList>
            <person name="Mavima L."/>
            <person name="Beukes C.W."/>
            <person name="Chan W.Y."/>
            <person name="Palmer M."/>
            <person name="De Meyer S.E."/>
            <person name="James E.K."/>
            <person name="Venter S.N."/>
            <person name="Steenkamp E.T."/>
        </authorList>
    </citation>
    <scope>NUCLEOTIDE SEQUENCE [LARGE SCALE GENOMIC DNA]</scope>
    <source>
        <strain evidence="1 2">JPY169</strain>
    </source>
</reference>
<organism evidence="1 2">
    <name type="scientific">Paraburkholderia youngii</name>
    <dbReference type="NCBI Taxonomy" id="2782701"/>
    <lineage>
        <taxon>Bacteria</taxon>
        <taxon>Pseudomonadati</taxon>
        <taxon>Pseudomonadota</taxon>
        <taxon>Betaproteobacteria</taxon>
        <taxon>Burkholderiales</taxon>
        <taxon>Burkholderiaceae</taxon>
        <taxon>Paraburkholderia</taxon>
    </lineage>
</organism>
<gene>
    <name evidence="1" type="ORF">G5S42_22415</name>
</gene>
<comment type="caution">
    <text evidence="1">The sequence shown here is derived from an EMBL/GenBank/DDBJ whole genome shotgun (WGS) entry which is preliminary data.</text>
</comment>
<evidence type="ECO:0000313" key="1">
    <source>
        <dbReference type="EMBL" id="NUY02392.1"/>
    </source>
</evidence>
<dbReference type="EMBL" id="JAALDK010000001">
    <property type="protein sequence ID" value="NUY02392.1"/>
    <property type="molecule type" value="Genomic_DNA"/>
</dbReference>
<name>A0A7Y6K0Y0_9BURK</name>
<protein>
    <submittedName>
        <fullName evidence="1">Uncharacterized protein</fullName>
    </submittedName>
</protein>